<dbReference type="AlphaFoldDB" id="A0A0E9W2V0"/>
<evidence type="ECO:0000313" key="1">
    <source>
        <dbReference type="EMBL" id="JAH84692.1"/>
    </source>
</evidence>
<dbReference type="EMBL" id="GBXM01023885">
    <property type="protein sequence ID" value="JAH84692.1"/>
    <property type="molecule type" value="Transcribed_RNA"/>
</dbReference>
<name>A0A0E9W2V0_ANGAN</name>
<reference evidence="1" key="2">
    <citation type="journal article" date="2015" name="Fish Shellfish Immunol.">
        <title>Early steps in the European eel (Anguilla anguilla)-Vibrio vulnificus interaction in the gills: Role of the RtxA13 toxin.</title>
        <authorList>
            <person name="Callol A."/>
            <person name="Pajuelo D."/>
            <person name="Ebbesson L."/>
            <person name="Teles M."/>
            <person name="MacKenzie S."/>
            <person name="Amaro C."/>
        </authorList>
    </citation>
    <scope>NUCLEOTIDE SEQUENCE</scope>
</reference>
<proteinExistence type="predicted"/>
<protein>
    <submittedName>
        <fullName evidence="1">Uncharacterized protein</fullName>
    </submittedName>
</protein>
<sequence length="32" mass="3906">MQYFVHAMFIKTYLLFVLFLTSDQYCKVIQDV</sequence>
<organism evidence="1">
    <name type="scientific">Anguilla anguilla</name>
    <name type="common">European freshwater eel</name>
    <name type="synonym">Muraena anguilla</name>
    <dbReference type="NCBI Taxonomy" id="7936"/>
    <lineage>
        <taxon>Eukaryota</taxon>
        <taxon>Metazoa</taxon>
        <taxon>Chordata</taxon>
        <taxon>Craniata</taxon>
        <taxon>Vertebrata</taxon>
        <taxon>Euteleostomi</taxon>
        <taxon>Actinopterygii</taxon>
        <taxon>Neopterygii</taxon>
        <taxon>Teleostei</taxon>
        <taxon>Anguilliformes</taxon>
        <taxon>Anguillidae</taxon>
        <taxon>Anguilla</taxon>
    </lineage>
</organism>
<accession>A0A0E9W2V0</accession>
<reference evidence="1" key="1">
    <citation type="submission" date="2014-11" db="EMBL/GenBank/DDBJ databases">
        <authorList>
            <person name="Amaro Gonzalez C."/>
        </authorList>
    </citation>
    <scope>NUCLEOTIDE SEQUENCE</scope>
</reference>